<dbReference type="InterPro" id="IPR029063">
    <property type="entry name" value="SAM-dependent_MTases_sf"/>
</dbReference>
<accession>A0A1G2KW98</accession>
<sequence>MGAYDVPFYSDKFYDHKARWIHYFHQIRAVADEVRKSGGDLEKWSVLEIGPVHGLVTQYLRKFGVKVTTLDYKPEYKPDVIGDVRALPFPDDTFDMAFACEVLEHMPFEDTLKALGEMRRVSRRTVLISVPDARRTLMGLRLKLPLIKELNVSVRCPAFTRQIVTTERGHHWEIGKIGSPLRRVRKAFADVGFRIVRSGPLPDTPCNHYFLLEKIPVQEQS</sequence>
<evidence type="ECO:0000259" key="1">
    <source>
        <dbReference type="Pfam" id="PF08241"/>
    </source>
</evidence>
<feature type="domain" description="Methyltransferase type 11" evidence="1">
    <location>
        <begin position="47"/>
        <end position="124"/>
    </location>
</feature>
<reference evidence="2 3" key="1">
    <citation type="journal article" date="2016" name="Nat. Commun.">
        <title>Thousands of microbial genomes shed light on interconnected biogeochemical processes in an aquifer system.</title>
        <authorList>
            <person name="Anantharaman K."/>
            <person name="Brown C.T."/>
            <person name="Hug L.A."/>
            <person name="Sharon I."/>
            <person name="Castelle C.J."/>
            <person name="Probst A.J."/>
            <person name="Thomas B.C."/>
            <person name="Singh A."/>
            <person name="Wilkins M.J."/>
            <person name="Karaoz U."/>
            <person name="Brodie E.L."/>
            <person name="Williams K.H."/>
            <person name="Hubbard S.S."/>
            <person name="Banfield J.F."/>
        </authorList>
    </citation>
    <scope>NUCLEOTIDE SEQUENCE [LARGE SCALE GENOMIC DNA]</scope>
</reference>
<evidence type="ECO:0000313" key="3">
    <source>
        <dbReference type="Proteomes" id="UP000178510"/>
    </source>
</evidence>
<dbReference type="Gene3D" id="3.40.50.150">
    <property type="entry name" value="Vaccinia Virus protein VP39"/>
    <property type="match status" value="1"/>
</dbReference>
<organism evidence="2 3">
    <name type="scientific">Candidatus Sungbacteria bacterium RIFCSPHIGHO2_02_FULL_52_23</name>
    <dbReference type="NCBI Taxonomy" id="1802274"/>
    <lineage>
        <taxon>Bacteria</taxon>
        <taxon>Candidatus Sungiibacteriota</taxon>
    </lineage>
</organism>
<comment type="caution">
    <text evidence="2">The sequence shown here is derived from an EMBL/GenBank/DDBJ whole genome shotgun (WGS) entry which is preliminary data.</text>
</comment>
<dbReference type="EMBL" id="MHQM01000039">
    <property type="protein sequence ID" value="OHA02741.1"/>
    <property type="molecule type" value="Genomic_DNA"/>
</dbReference>
<protein>
    <recommendedName>
        <fullName evidence="1">Methyltransferase type 11 domain-containing protein</fullName>
    </recommendedName>
</protein>
<gene>
    <name evidence="2" type="ORF">A3J58_02665</name>
</gene>
<dbReference type="Proteomes" id="UP000178510">
    <property type="component" value="Unassembled WGS sequence"/>
</dbReference>
<proteinExistence type="predicted"/>
<dbReference type="SUPFAM" id="SSF53335">
    <property type="entry name" value="S-adenosyl-L-methionine-dependent methyltransferases"/>
    <property type="match status" value="1"/>
</dbReference>
<dbReference type="GO" id="GO:0008757">
    <property type="term" value="F:S-adenosylmethionine-dependent methyltransferase activity"/>
    <property type="evidence" value="ECO:0007669"/>
    <property type="project" value="InterPro"/>
</dbReference>
<dbReference type="STRING" id="1802274.A3J58_02665"/>
<name>A0A1G2KW98_9BACT</name>
<evidence type="ECO:0000313" key="2">
    <source>
        <dbReference type="EMBL" id="OHA02741.1"/>
    </source>
</evidence>
<dbReference type="AlphaFoldDB" id="A0A1G2KW98"/>
<dbReference type="Pfam" id="PF08241">
    <property type="entry name" value="Methyltransf_11"/>
    <property type="match status" value="1"/>
</dbReference>
<dbReference type="InterPro" id="IPR013216">
    <property type="entry name" value="Methyltransf_11"/>
</dbReference>